<dbReference type="GO" id="GO:0006511">
    <property type="term" value="P:ubiquitin-dependent protein catabolic process"/>
    <property type="evidence" value="ECO:0007669"/>
    <property type="project" value="InterPro"/>
</dbReference>
<dbReference type="PANTHER" id="PTHR12710:SF0">
    <property type="entry name" value="NUCLEAR PROTEIN LOCALIZATION PROTEIN 4 HOMOLOG"/>
    <property type="match status" value="1"/>
</dbReference>
<dbReference type="EMBL" id="BLLF01000123">
    <property type="protein sequence ID" value="GFH07899.1"/>
    <property type="molecule type" value="Genomic_DNA"/>
</dbReference>
<evidence type="ECO:0000313" key="4">
    <source>
        <dbReference type="Proteomes" id="UP000485058"/>
    </source>
</evidence>
<dbReference type="Proteomes" id="UP000485058">
    <property type="component" value="Unassembled WGS sequence"/>
</dbReference>
<name>A0A699YP40_HAELA</name>
<evidence type="ECO:0000256" key="1">
    <source>
        <dbReference type="SAM" id="MobiDB-lite"/>
    </source>
</evidence>
<feature type="region of interest" description="Disordered" evidence="1">
    <location>
        <begin position="1"/>
        <end position="25"/>
    </location>
</feature>
<protein>
    <recommendedName>
        <fullName evidence="2">Nuclear pore localisation protein NPL4 C-terminal domain-containing protein</fullName>
    </recommendedName>
</protein>
<dbReference type="InterPro" id="IPR007717">
    <property type="entry name" value="NPL4_C"/>
</dbReference>
<dbReference type="Pfam" id="PF05021">
    <property type="entry name" value="NPL4"/>
    <property type="match status" value="1"/>
</dbReference>
<evidence type="ECO:0000259" key="2">
    <source>
        <dbReference type="Pfam" id="PF05021"/>
    </source>
</evidence>
<accession>A0A699YP40</accession>
<keyword evidence="4" id="KW-1185">Reference proteome</keyword>
<comment type="caution">
    <text evidence="3">The sequence shown here is derived from an EMBL/GenBank/DDBJ whole genome shotgun (WGS) entry which is preliminary data.</text>
</comment>
<gene>
    <name evidence="3" type="ORF">HaLaN_02774</name>
</gene>
<dbReference type="PANTHER" id="PTHR12710">
    <property type="entry name" value="NUCLEAR PROTEIN LOCALIZATION 4"/>
    <property type="match status" value="1"/>
</dbReference>
<feature type="non-terminal residue" evidence="3">
    <location>
        <position position="1"/>
    </location>
</feature>
<dbReference type="InterPro" id="IPR016563">
    <property type="entry name" value="Npl4"/>
</dbReference>
<reference evidence="3 4" key="1">
    <citation type="submission" date="2020-02" db="EMBL/GenBank/DDBJ databases">
        <title>Draft genome sequence of Haematococcus lacustris strain NIES-144.</title>
        <authorList>
            <person name="Morimoto D."/>
            <person name="Nakagawa S."/>
            <person name="Yoshida T."/>
            <person name="Sawayama S."/>
        </authorList>
    </citation>
    <scope>NUCLEOTIDE SEQUENCE [LARGE SCALE GENOMIC DNA]</scope>
    <source>
        <strain evidence="3 4">NIES-144</strain>
    </source>
</reference>
<dbReference type="AlphaFoldDB" id="A0A699YP40"/>
<dbReference type="GO" id="GO:0031625">
    <property type="term" value="F:ubiquitin protein ligase binding"/>
    <property type="evidence" value="ECO:0007669"/>
    <property type="project" value="TreeGrafter"/>
</dbReference>
<sequence>LAKDGWLVPPGGSPGGVTQLRNPADPAAKEPVMVAGKDAGEVDNDYFLCPVKIADHEGPLTSSFPIENRLLPQGKTELREHLRRMGSRPYVEKLSDFHLLLWLTKQPNLDRHDMTLLLDAVKTKAPVLEGYRVIIDSIAGL</sequence>
<dbReference type="GO" id="GO:0005634">
    <property type="term" value="C:nucleus"/>
    <property type="evidence" value="ECO:0007669"/>
    <property type="project" value="TreeGrafter"/>
</dbReference>
<feature type="domain" description="Nuclear pore localisation protein NPL4 C-terminal" evidence="2">
    <location>
        <begin position="61"/>
        <end position="125"/>
    </location>
</feature>
<proteinExistence type="predicted"/>
<dbReference type="GO" id="GO:0043130">
    <property type="term" value="F:ubiquitin binding"/>
    <property type="evidence" value="ECO:0007669"/>
    <property type="project" value="TreeGrafter"/>
</dbReference>
<organism evidence="3 4">
    <name type="scientific">Haematococcus lacustris</name>
    <name type="common">Green alga</name>
    <name type="synonym">Haematococcus pluvialis</name>
    <dbReference type="NCBI Taxonomy" id="44745"/>
    <lineage>
        <taxon>Eukaryota</taxon>
        <taxon>Viridiplantae</taxon>
        <taxon>Chlorophyta</taxon>
        <taxon>core chlorophytes</taxon>
        <taxon>Chlorophyceae</taxon>
        <taxon>CS clade</taxon>
        <taxon>Chlamydomonadales</taxon>
        <taxon>Haematococcaceae</taxon>
        <taxon>Haematococcus</taxon>
    </lineage>
</organism>
<evidence type="ECO:0000313" key="3">
    <source>
        <dbReference type="EMBL" id="GFH07899.1"/>
    </source>
</evidence>